<reference evidence="4 5" key="1">
    <citation type="submission" date="2020-07" db="EMBL/GenBank/DDBJ databases">
        <title>Whole genome sequence of Sphingobium yanoikuyae A3.</title>
        <authorList>
            <person name="Han S.-S."/>
        </authorList>
    </citation>
    <scope>NUCLEOTIDE SEQUENCE [LARGE SCALE GENOMIC DNA]</scope>
    <source>
        <strain evidence="4 5">A3</strain>
    </source>
</reference>
<dbReference type="InterPro" id="IPR025433">
    <property type="entry name" value="DUF4168"/>
</dbReference>
<accession>A0A9X7U5X1</accession>
<sequence>MKSNISIMQATALCLFSLIGSSIQASAQDAVPPSTAPTTPEAPTPTTTFSDVELEQYVRAALAVQQIQQDSATPDADKQTKMAAAVQQAGLTPEKFNEIATASQSDPALQQRLQAIAGKLQGATPPQQ</sequence>
<organism evidence="4 5">
    <name type="scientific">Sphingobium yanoikuyae</name>
    <name type="common">Sphingomonas yanoikuyae</name>
    <dbReference type="NCBI Taxonomy" id="13690"/>
    <lineage>
        <taxon>Bacteria</taxon>
        <taxon>Pseudomonadati</taxon>
        <taxon>Pseudomonadota</taxon>
        <taxon>Alphaproteobacteria</taxon>
        <taxon>Sphingomonadales</taxon>
        <taxon>Sphingomonadaceae</taxon>
        <taxon>Sphingobium</taxon>
    </lineage>
</organism>
<name>A0A9X7U5X1_SPHYA</name>
<evidence type="ECO:0000259" key="3">
    <source>
        <dbReference type="Pfam" id="PF13767"/>
    </source>
</evidence>
<keyword evidence="2" id="KW-0732">Signal</keyword>
<feature type="chain" id="PRO_5040777305" evidence="2">
    <location>
        <begin position="28"/>
        <end position="128"/>
    </location>
</feature>
<dbReference type="EMBL" id="CP060122">
    <property type="protein sequence ID" value="QNG43610.1"/>
    <property type="molecule type" value="Genomic_DNA"/>
</dbReference>
<gene>
    <name evidence="4" type="ORF">H3V42_16760</name>
</gene>
<dbReference type="RefSeq" id="WP_137405307.1">
    <property type="nucleotide sequence ID" value="NZ_DCYZ01000003.1"/>
</dbReference>
<feature type="compositionally biased region" description="Low complexity" evidence="1">
    <location>
        <begin position="32"/>
        <end position="48"/>
    </location>
</feature>
<proteinExistence type="predicted"/>
<evidence type="ECO:0000313" key="4">
    <source>
        <dbReference type="EMBL" id="QNG43610.1"/>
    </source>
</evidence>
<dbReference type="AlphaFoldDB" id="A0A9X7U5X1"/>
<feature type="region of interest" description="Disordered" evidence="1">
    <location>
        <begin position="26"/>
        <end position="48"/>
    </location>
</feature>
<evidence type="ECO:0000256" key="2">
    <source>
        <dbReference type="SAM" id="SignalP"/>
    </source>
</evidence>
<protein>
    <submittedName>
        <fullName evidence="4">DUF4168 domain-containing protein</fullName>
    </submittedName>
</protein>
<feature type="signal peptide" evidence="2">
    <location>
        <begin position="1"/>
        <end position="27"/>
    </location>
</feature>
<dbReference type="Pfam" id="PF13767">
    <property type="entry name" value="DUF4168"/>
    <property type="match status" value="1"/>
</dbReference>
<dbReference type="Proteomes" id="UP000515377">
    <property type="component" value="Chromosome"/>
</dbReference>
<feature type="domain" description="DUF4168" evidence="3">
    <location>
        <begin position="79"/>
        <end position="112"/>
    </location>
</feature>
<evidence type="ECO:0000256" key="1">
    <source>
        <dbReference type="SAM" id="MobiDB-lite"/>
    </source>
</evidence>
<evidence type="ECO:0000313" key="5">
    <source>
        <dbReference type="Proteomes" id="UP000515377"/>
    </source>
</evidence>